<dbReference type="Pfam" id="PF04264">
    <property type="entry name" value="YceI"/>
    <property type="match status" value="1"/>
</dbReference>
<keyword evidence="3" id="KW-1185">Reference proteome</keyword>
<dbReference type="Gene3D" id="2.40.128.110">
    <property type="entry name" value="Lipid/polyisoprenoid-binding, YceI-like"/>
    <property type="match status" value="1"/>
</dbReference>
<reference evidence="2 3" key="1">
    <citation type="submission" date="2019-03" db="EMBL/GenBank/DDBJ databases">
        <title>Genomic Encyclopedia of Archaeal and Bacterial Type Strains, Phase II (KMG-II): from individual species to whole genera.</title>
        <authorList>
            <person name="Goeker M."/>
        </authorList>
    </citation>
    <scope>NUCLEOTIDE SEQUENCE [LARGE SCALE GENOMIC DNA]</scope>
    <source>
        <strain evidence="2 3">DSM 21537</strain>
    </source>
</reference>
<feature type="domain" description="Lipid/polyisoprenoid-binding YceI-like" evidence="1">
    <location>
        <begin position="39"/>
        <end position="192"/>
    </location>
</feature>
<dbReference type="InterPro" id="IPR036761">
    <property type="entry name" value="TTHA0802/YceI-like_sf"/>
</dbReference>
<dbReference type="InterPro" id="IPR007372">
    <property type="entry name" value="Lipid/polyisoprenoid-bd_YceI"/>
</dbReference>
<dbReference type="Proteomes" id="UP000294684">
    <property type="component" value="Unassembled WGS sequence"/>
</dbReference>
<dbReference type="SUPFAM" id="SSF101874">
    <property type="entry name" value="YceI-like"/>
    <property type="match status" value="1"/>
</dbReference>
<dbReference type="PANTHER" id="PTHR34406:SF1">
    <property type="entry name" value="PROTEIN YCEI"/>
    <property type="match status" value="1"/>
</dbReference>
<dbReference type="SMART" id="SM00867">
    <property type="entry name" value="YceI"/>
    <property type="match status" value="1"/>
</dbReference>
<dbReference type="STRING" id="1193051.LEP1GSC017_0766"/>
<evidence type="ECO:0000313" key="2">
    <source>
        <dbReference type="EMBL" id="TDY67988.1"/>
    </source>
</evidence>
<name>A0A4R8MS23_LEPME</name>
<comment type="caution">
    <text evidence="2">The sequence shown here is derived from an EMBL/GenBank/DDBJ whole genome shotgun (WGS) entry which is preliminary data.</text>
</comment>
<dbReference type="OrthoDB" id="342400at2"/>
<dbReference type="RefSeq" id="WP_081581528.1">
    <property type="nucleotide sequence ID" value="NZ_RQGE01000009.1"/>
</dbReference>
<dbReference type="AlphaFoldDB" id="A0A4R8MS23"/>
<proteinExistence type="predicted"/>
<evidence type="ECO:0000313" key="3">
    <source>
        <dbReference type="Proteomes" id="UP000294684"/>
    </source>
</evidence>
<gene>
    <name evidence="2" type="ORF">CLV96_3544</name>
</gene>
<sequence>MLDTKRWEPLNLFHKKIFFLLLFFWILTTNLFADTKTKSLVVKVAKIHFLSEAPQETIRGNITNVSGSANMVSKKVSIQIEMKNINVPNRLMNRHMHENYLETEKYPTTTFMGVMRRWDRKSKIVEIEGDLTLHGVTKKNFKIQGSIEEGEKEFLIRSNFDIHLTDFKIDVPKLVILKLNETIQIESEILWTYQE</sequence>
<organism evidence="2 3">
    <name type="scientific">Leptospira meyeri</name>
    <dbReference type="NCBI Taxonomy" id="29508"/>
    <lineage>
        <taxon>Bacteria</taxon>
        <taxon>Pseudomonadati</taxon>
        <taxon>Spirochaetota</taxon>
        <taxon>Spirochaetia</taxon>
        <taxon>Leptospirales</taxon>
        <taxon>Leptospiraceae</taxon>
        <taxon>Leptospira</taxon>
    </lineage>
</organism>
<dbReference type="GeneID" id="79828808"/>
<dbReference type="EMBL" id="SORO01000003">
    <property type="protein sequence ID" value="TDY67988.1"/>
    <property type="molecule type" value="Genomic_DNA"/>
</dbReference>
<protein>
    <submittedName>
        <fullName evidence="2">Polyisoprenoid-binding protein YceI</fullName>
    </submittedName>
</protein>
<accession>A0A4R8MS23</accession>
<evidence type="ECO:0000259" key="1">
    <source>
        <dbReference type="SMART" id="SM00867"/>
    </source>
</evidence>
<dbReference type="PANTHER" id="PTHR34406">
    <property type="entry name" value="PROTEIN YCEI"/>
    <property type="match status" value="1"/>
</dbReference>